<evidence type="ECO:0000313" key="1">
    <source>
        <dbReference type="EMBL" id="KAA6303976.1"/>
    </source>
</evidence>
<feature type="non-terminal residue" evidence="1">
    <location>
        <position position="66"/>
    </location>
</feature>
<reference evidence="1" key="1">
    <citation type="submission" date="2019-03" db="EMBL/GenBank/DDBJ databases">
        <title>Single cell metagenomics reveals metabolic interactions within the superorganism composed of flagellate Streblomastix strix and complex community of Bacteroidetes bacteria on its surface.</title>
        <authorList>
            <person name="Treitli S.C."/>
            <person name="Kolisko M."/>
            <person name="Husnik F."/>
            <person name="Keeling P."/>
            <person name="Hampl V."/>
        </authorList>
    </citation>
    <scope>NUCLEOTIDE SEQUENCE</scope>
    <source>
        <strain evidence="1">STM</strain>
    </source>
</reference>
<proteinExistence type="predicted"/>
<dbReference type="EMBL" id="SNRY01011897">
    <property type="protein sequence ID" value="KAA6303976.1"/>
    <property type="molecule type" value="Genomic_DNA"/>
</dbReference>
<gene>
    <name evidence="1" type="ORF">EZS27_044381</name>
</gene>
<sequence length="66" mass="8158">MCYTNEQQQILNYSHNLQSLWVKGWNGLRYFLYEYEMEKVRQRGSQKIDWKLFVKSEKDKVSIEHI</sequence>
<comment type="caution">
    <text evidence="1">The sequence shown here is derived from an EMBL/GenBank/DDBJ whole genome shotgun (WGS) entry which is preliminary data.</text>
</comment>
<accession>A0A5J4P3X0</accession>
<protein>
    <submittedName>
        <fullName evidence="1">Uncharacterized protein</fullName>
    </submittedName>
</protein>
<dbReference type="AlphaFoldDB" id="A0A5J4P3X0"/>
<name>A0A5J4P3X0_9ZZZZ</name>
<organism evidence="1">
    <name type="scientific">termite gut metagenome</name>
    <dbReference type="NCBI Taxonomy" id="433724"/>
    <lineage>
        <taxon>unclassified sequences</taxon>
        <taxon>metagenomes</taxon>
        <taxon>organismal metagenomes</taxon>
    </lineage>
</organism>